<feature type="compositionally biased region" description="Polar residues" evidence="1">
    <location>
        <begin position="92"/>
        <end position="110"/>
    </location>
</feature>
<protein>
    <submittedName>
        <fullName evidence="2">Uncharacterized protein</fullName>
    </submittedName>
</protein>
<accession>A0AAV4N8B5</accession>
<name>A0AAV4N8B5_CAEEX</name>
<sequence length="110" mass="11981">MREPSHQSALCEADQSDLCIPPLRFRRVSGEHAVIGRHPRPVARGGRIQAGLLLQGEGGPHHPEDAGLGIPNKFLSDESFKLHLTDQRRGGDSNSGNQERQLSVQDISGE</sequence>
<evidence type="ECO:0000256" key="1">
    <source>
        <dbReference type="SAM" id="MobiDB-lite"/>
    </source>
</evidence>
<dbReference type="AlphaFoldDB" id="A0AAV4N8B5"/>
<evidence type="ECO:0000313" key="3">
    <source>
        <dbReference type="Proteomes" id="UP001054945"/>
    </source>
</evidence>
<keyword evidence="3" id="KW-1185">Reference proteome</keyword>
<dbReference type="Proteomes" id="UP001054945">
    <property type="component" value="Unassembled WGS sequence"/>
</dbReference>
<organism evidence="2 3">
    <name type="scientific">Caerostris extrusa</name>
    <name type="common">Bark spider</name>
    <name type="synonym">Caerostris bankana</name>
    <dbReference type="NCBI Taxonomy" id="172846"/>
    <lineage>
        <taxon>Eukaryota</taxon>
        <taxon>Metazoa</taxon>
        <taxon>Ecdysozoa</taxon>
        <taxon>Arthropoda</taxon>
        <taxon>Chelicerata</taxon>
        <taxon>Arachnida</taxon>
        <taxon>Araneae</taxon>
        <taxon>Araneomorphae</taxon>
        <taxon>Entelegynae</taxon>
        <taxon>Araneoidea</taxon>
        <taxon>Araneidae</taxon>
        <taxon>Caerostris</taxon>
    </lineage>
</organism>
<comment type="caution">
    <text evidence="2">The sequence shown here is derived from an EMBL/GenBank/DDBJ whole genome shotgun (WGS) entry which is preliminary data.</text>
</comment>
<evidence type="ECO:0000313" key="2">
    <source>
        <dbReference type="EMBL" id="GIX80693.1"/>
    </source>
</evidence>
<gene>
    <name evidence="2" type="ORF">CEXT_621781</name>
</gene>
<feature type="region of interest" description="Disordered" evidence="1">
    <location>
        <begin position="85"/>
        <end position="110"/>
    </location>
</feature>
<proteinExistence type="predicted"/>
<reference evidence="2 3" key="1">
    <citation type="submission" date="2021-06" db="EMBL/GenBank/DDBJ databases">
        <title>Caerostris extrusa draft genome.</title>
        <authorList>
            <person name="Kono N."/>
            <person name="Arakawa K."/>
        </authorList>
    </citation>
    <scope>NUCLEOTIDE SEQUENCE [LARGE SCALE GENOMIC DNA]</scope>
</reference>
<dbReference type="EMBL" id="BPLR01003055">
    <property type="protein sequence ID" value="GIX80693.1"/>
    <property type="molecule type" value="Genomic_DNA"/>
</dbReference>